<dbReference type="GO" id="GO:0004185">
    <property type="term" value="F:serine-type carboxypeptidase activity"/>
    <property type="evidence" value="ECO:0007669"/>
    <property type="project" value="UniProtKB-UniRule"/>
</dbReference>
<dbReference type="AlphaFoldDB" id="A0AAR5PS66"/>
<keyword evidence="4 7" id="KW-0732">Signal</keyword>
<dbReference type="EC" id="3.4.16.-" evidence="7"/>
<dbReference type="Gene3D" id="3.40.50.1820">
    <property type="entry name" value="alpha/beta hydrolase"/>
    <property type="match status" value="1"/>
</dbReference>
<dbReference type="InterPro" id="IPR001563">
    <property type="entry name" value="Peptidase_S10"/>
</dbReference>
<feature type="chain" id="PRO_5043095064" description="Carboxypeptidase" evidence="7">
    <location>
        <begin position="19"/>
        <end position="257"/>
    </location>
</feature>
<evidence type="ECO:0000256" key="7">
    <source>
        <dbReference type="RuleBase" id="RU361156"/>
    </source>
</evidence>
<dbReference type="GO" id="GO:0006508">
    <property type="term" value="P:proteolysis"/>
    <property type="evidence" value="ECO:0007669"/>
    <property type="project" value="UniProtKB-KW"/>
</dbReference>
<name>A0AAR5PS66_DENPD</name>
<organism evidence="8 9">
    <name type="scientific">Dendroctonus ponderosae</name>
    <name type="common">Mountain pine beetle</name>
    <dbReference type="NCBI Taxonomy" id="77166"/>
    <lineage>
        <taxon>Eukaryota</taxon>
        <taxon>Metazoa</taxon>
        <taxon>Ecdysozoa</taxon>
        <taxon>Arthropoda</taxon>
        <taxon>Hexapoda</taxon>
        <taxon>Insecta</taxon>
        <taxon>Pterygota</taxon>
        <taxon>Neoptera</taxon>
        <taxon>Endopterygota</taxon>
        <taxon>Coleoptera</taxon>
        <taxon>Polyphaga</taxon>
        <taxon>Cucujiformia</taxon>
        <taxon>Curculionidae</taxon>
        <taxon>Scolytinae</taxon>
        <taxon>Dendroctonus</taxon>
    </lineage>
</organism>
<protein>
    <recommendedName>
        <fullName evidence="7">Carboxypeptidase</fullName>
        <ecNumber evidence="7">3.4.16.-</ecNumber>
    </recommendedName>
</protein>
<sequence length="257" mass="27548">MNPVGVVLVLSQLAGALGAFPNPYRPIAQAAPLLEDVGEPLLLTPYLAEGRLEEARAAAQVTVEAFASVPSYSGFFTVDALFDSNLFFWFIPSQGDYLSDPVVLWLQGGPGASSLYGLFSENGPFVVAGGEGAGLRPTAWTRQHSMIYIDNPAGTGFSYTNGGLARNETKVGQDLYAALLQFFTLFPELQLNEFFVSGESYAGKYVPAIAHTIHQNNAAAELRINLQGLLIGDGLSDPVNMVRGYGQYLYQIGLVDA</sequence>
<keyword evidence="2 7" id="KW-0121">Carboxypeptidase</keyword>
<comment type="similarity">
    <text evidence="1 7">Belongs to the peptidase S10 family.</text>
</comment>
<accession>A0AAR5PS66</accession>
<dbReference type="PANTHER" id="PTHR11802:SF472">
    <property type="entry name" value="SERINE CARBOXYPEPTIDASE CPVL-RELATED"/>
    <property type="match status" value="1"/>
</dbReference>
<dbReference type="PRINTS" id="PR00724">
    <property type="entry name" value="CRBOXYPTASEC"/>
</dbReference>
<evidence type="ECO:0000256" key="3">
    <source>
        <dbReference type="ARBA" id="ARBA00022670"/>
    </source>
</evidence>
<evidence type="ECO:0000256" key="6">
    <source>
        <dbReference type="ARBA" id="ARBA00023180"/>
    </source>
</evidence>
<reference evidence="9" key="1">
    <citation type="journal article" date="2013" name="Genome Biol.">
        <title>Draft genome of the mountain pine beetle, Dendroctonus ponderosae Hopkins, a major forest pest.</title>
        <authorList>
            <person name="Keeling C.I."/>
            <person name="Yuen M.M."/>
            <person name="Liao N.Y."/>
            <person name="Docking T.R."/>
            <person name="Chan S.K."/>
            <person name="Taylor G.A."/>
            <person name="Palmquist D.L."/>
            <person name="Jackman S.D."/>
            <person name="Nguyen A."/>
            <person name="Li M."/>
            <person name="Henderson H."/>
            <person name="Janes J.K."/>
            <person name="Zhao Y."/>
            <person name="Pandoh P."/>
            <person name="Moore R."/>
            <person name="Sperling F.A."/>
            <person name="Huber D.P."/>
            <person name="Birol I."/>
            <person name="Jones S.J."/>
            <person name="Bohlmann J."/>
        </authorList>
    </citation>
    <scope>NUCLEOTIDE SEQUENCE</scope>
</reference>
<keyword evidence="9" id="KW-1185">Reference proteome</keyword>
<reference evidence="8" key="2">
    <citation type="submission" date="2024-08" db="UniProtKB">
        <authorList>
            <consortium name="EnsemblMetazoa"/>
        </authorList>
    </citation>
    <scope>IDENTIFICATION</scope>
</reference>
<evidence type="ECO:0000313" key="9">
    <source>
        <dbReference type="Proteomes" id="UP000019118"/>
    </source>
</evidence>
<dbReference type="InterPro" id="IPR018202">
    <property type="entry name" value="Ser_caboxypep_ser_AS"/>
</dbReference>
<dbReference type="Proteomes" id="UP000019118">
    <property type="component" value="Unassembled WGS sequence"/>
</dbReference>
<proteinExistence type="inferred from homology"/>
<dbReference type="Pfam" id="PF00450">
    <property type="entry name" value="Peptidase_S10"/>
    <property type="match status" value="1"/>
</dbReference>
<evidence type="ECO:0000256" key="1">
    <source>
        <dbReference type="ARBA" id="ARBA00009431"/>
    </source>
</evidence>
<dbReference type="InterPro" id="IPR029058">
    <property type="entry name" value="AB_hydrolase_fold"/>
</dbReference>
<evidence type="ECO:0000256" key="2">
    <source>
        <dbReference type="ARBA" id="ARBA00022645"/>
    </source>
</evidence>
<evidence type="ECO:0000256" key="5">
    <source>
        <dbReference type="ARBA" id="ARBA00022801"/>
    </source>
</evidence>
<dbReference type="PANTHER" id="PTHR11802">
    <property type="entry name" value="SERINE PROTEASE FAMILY S10 SERINE CARBOXYPEPTIDASE"/>
    <property type="match status" value="1"/>
</dbReference>
<feature type="signal peptide" evidence="7">
    <location>
        <begin position="1"/>
        <end position="18"/>
    </location>
</feature>
<evidence type="ECO:0000313" key="8">
    <source>
        <dbReference type="EnsemblMetazoa" id="XP_019763859.1"/>
    </source>
</evidence>
<keyword evidence="3 7" id="KW-0645">Protease</keyword>
<dbReference type="PROSITE" id="PS00131">
    <property type="entry name" value="CARBOXYPEPT_SER_SER"/>
    <property type="match status" value="1"/>
</dbReference>
<dbReference type="SUPFAM" id="SSF53474">
    <property type="entry name" value="alpha/beta-Hydrolases"/>
    <property type="match status" value="1"/>
</dbReference>
<keyword evidence="5 7" id="KW-0378">Hydrolase</keyword>
<evidence type="ECO:0000256" key="4">
    <source>
        <dbReference type="ARBA" id="ARBA00022729"/>
    </source>
</evidence>
<keyword evidence="6" id="KW-0325">Glycoprotein</keyword>
<dbReference type="EnsemblMetazoa" id="XM_019908300.1">
    <property type="protein sequence ID" value="XP_019763859.1"/>
    <property type="gene ID" value="LOC109540101"/>
</dbReference>